<organism evidence="1 2">
    <name type="scientific">Spirodela intermedia</name>
    <name type="common">Intermediate duckweed</name>
    <dbReference type="NCBI Taxonomy" id="51605"/>
    <lineage>
        <taxon>Eukaryota</taxon>
        <taxon>Viridiplantae</taxon>
        <taxon>Streptophyta</taxon>
        <taxon>Embryophyta</taxon>
        <taxon>Tracheophyta</taxon>
        <taxon>Spermatophyta</taxon>
        <taxon>Magnoliopsida</taxon>
        <taxon>Liliopsida</taxon>
        <taxon>Araceae</taxon>
        <taxon>Lemnoideae</taxon>
        <taxon>Spirodela</taxon>
    </lineage>
</organism>
<dbReference type="AlphaFoldDB" id="A0A7I8K506"/>
<reference evidence="1" key="1">
    <citation type="submission" date="2020-02" db="EMBL/GenBank/DDBJ databases">
        <authorList>
            <person name="Scholz U."/>
            <person name="Mascher M."/>
            <person name="Fiebig A."/>
        </authorList>
    </citation>
    <scope>NUCLEOTIDE SEQUENCE</scope>
</reference>
<gene>
    <name evidence="1" type="ORF">SI8410_02003380</name>
</gene>
<proteinExistence type="predicted"/>
<dbReference type="EMBL" id="LR746265">
    <property type="protein sequence ID" value="CAA7392223.1"/>
    <property type="molecule type" value="Genomic_DNA"/>
</dbReference>
<dbReference type="Proteomes" id="UP000663760">
    <property type="component" value="Chromosome 2"/>
</dbReference>
<protein>
    <submittedName>
        <fullName evidence="1">Uncharacterized protein</fullName>
    </submittedName>
</protein>
<evidence type="ECO:0000313" key="2">
    <source>
        <dbReference type="Proteomes" id="UP000663760"/>
    </source>
</evidence>
<name>A0A7I8K506_SPIIN</name>
<keyword evidence="2" id="KW-1185">Reference proteome</keyword>
<evidence type="ECO:0000313" key="1">
    <source>
        <dbReference type="EMBL" id="CAA7392223.1"/>
    </source>
</evidence>
<sequence>MMWKGSDAHVRLATGDVEGEWHTRAPIYPSRSSPCLRLLPDYASDPLAGPRLMKWVIESSLVAVTRRSGKMVTLQLSGGSTLRLSSGCHSTERSWMEVGRMSRSFILRSAQQEETLHRIWYALRRW</sequence>
<accession>A0A7I8K506</accession>